<sequence length="388" mass="42861">MKKIATTVAIIIVSLILMVNNARAGGFDIGVDAAILIDAESGQVLYEKNADKKLPPASITKIMTLLLTMEEVDKGNISLDSMVTVSQLAESMGGSQIYLAADTRLKLRDLLKAVTIASANDACVAVAEAVAGTEENFVRWMNKRARELGMKNTHFSNTTGLPTDGEHYTTARDVAIMARELIKHPQVLKWASIWVDYIDLPNGRKAMLTNTNRLINDYPGMDGLKTGHTDAAGYCLAATARRNGMRLISVIMKGETEREREEATARLLDYGFNSFEKYIVLKKGHKVHNIEVPNGTRTSTVAETANDLKVVVKKGEKDLLTKKVVINEPVEAPVKKGDVLGKIQVLYKDQVLSQVKLLATEDIEKAGFLTRLWRSIARWFQELISNIF</sequence>
<dbReference type="InterPro" id="IPR018044">
    <property type="entry name" value="Peptidase_S11"/>
</dbReference>
<evidence type="ECO:0000256" key="4">
    <source>
        <dbReference type="ARBA" id="ARBA00012448"/>
    </source>
</evidence>
<feature type="active site" evidence="13">
    <location>
        <position position="118"/>
    </location>
</feature>
<evidence type="ECO:0000256" key="11">
    <source>
        <dbReference type="ARBA" id="ARBA00023316"/>
    </source>
</evidence>
<evidence type="ECO:0000256" key="13">
    <source>
        <dbReference type="PIRSR" id="PIRSR618044-1"/>
    </source>
</evidence>
<dbReference type="InterPro" id="IPR012907">
    <property type="entry name" value="Peptidase_S11_C"/>
</dbReference>
<dbReference type="GO" id="GO:0009002">
    <property type="term" value="F:serine-type D-Ala-D-Ala carboxypeptidase activity"/>
    <property type="evidence" value="ECO:0007669"/>
    <property type="project" value="UniProtKB-EC"/>
</dbReference>
<dbReference type="Gene3D" id="3.40.710.10">
    <property type="entry name" value="DD-peptidase/beta-lactamase superfamily"/>
    <property type="match status" value="1"/>
</dbReference>
<keyword evidence="10" id="KW-0573">Peptidoglycan synthesis</keyword>
<evidence type="ECO:0000256" key="12">
    <source>
        <dbReference type="ARBA" id="ARBA00034000"/>
    </source>
</evidence>
<gene>
    <name evidence="18" type="ordered locus">Hore_21160</name>
</gene>
<evidence type="ECO:0000256" key="9">
    <source>
        <dbReference type="ARBA" id="ARBA00022960"/>
    </source>
</evidence>
<dbReference type="GO" id="GO:0009252">
    <property type="term" value="P:peptidoglycan biosynthetic process"/>
    <property type="evidence" value="ECO:0007669"/>
    <property type="project" value="UniProtKB-UniPathway"/>
</dbReference>
<keyword evidence="19" id="KW-1185">Reference proteome</keyword>
<feature type="active site" description="Acyl-ester intermediate" evidence="13">
    <location>
        <position position="58"/>
    </location>
</feature>
<accession>B8D009</accession>
<dbReference type="Pfam" id="PF00768">
    <property type="entry name" value="Peptidase_S11"/>
    <property type="match status" value="1"/>
</dbReference>
<dbReference type="SUPFAM" id="SSF69189">
    <property type="entry name" value="Penicillin-binding protein associated domain"/>
    <property type="match status" value="1"/>
</dbReference>
<dbReference type="InterPro" id="IPR037167">
    <property type="entry name" value="Peptidase_S11_C_sf"/>
</dbReference>
<reference evidence="18 19" key="1">
    <citation type="journal article" date="2009" name="PLoS ONE">
        <title>Genome analysis of the anaerobic thermohalophilic bacterium Halothermothrix orenii.</title>
        <authorList>
            <person name="Mavromatis K."/>
            <person name="Ivanova N."/>
            <person name="Anderson I."/>
            <person name="Lykidis A."/>
            <person name="Hooper S.D."/>
            <person name="Sun H."/>
            <person name="Kunin V."/>
            <person name="Lapidus A."/>
            <person name="Hugenholtz P."/>
            <person name="Patel B."/>
            <person name="Kyrpides N.C."/>
        </authorList>
    </citation>
    <scope>NUCLEOTIDE SEQUENCE [LARGE SCALE GENOMIC DNA]</scope>
    <source>
        <strain evidence="19">H 168 / OCM 544 / DSM 9562</strain>
    </source>
</reference>
<evidence type="ECO:0000256" key="5">
    <source>
        <dbReference type="ARBA" id="ARBA00022645"/>
    </source>
</evidence>
<feature type="binding site" evidence="14">
    <location>
        <position position="225"/>
    </location>
    <ligand>
        <name>substrate</name>
    </ligand>
</feature>
<feature type="active site" description="Proton acceptor" evidence="13">
    <location>
        <position position="61"/>
    </location>
</feature>
<dbReference type="STRING" id="373903.Hore_21160"/>
<feature type="chain" id="PRO_5002867152" description="serine-type D-Ala-D-Ala carboxypeptidase" evidence="16">
    <location>
        <begin position="25"/>
        <end position="388"/>
    </location>
</feature>
<keyword evidence="9" id="KW-0133">Cell shape</keyword>
<keyword evidence="7 16" id="KW-0732">Signal</keyword>
<dbReference type="InterPro" id="IPR001967">
    <property type="entry name" value="Peptidase_S11_N"/>
</dbReference>
<dbReference type="SMART" id="SM00936">
    <property type="entry name" value="PBP5_C"/>
    <property type="match status" value="1"/>
</dbReference>
<dbReference type="Proteomes" id="UP000000719">
    <property type="component" value="Chromosome"/>
</dbReference>
<dbReference type="RefSeq" id="WP_015923830.1">
    <property type="nucleotide sequence ID" value="NC_011899.1"/>
</dbReference>
<evidence type="ECO:0000256" key="6">
    <source>
        <dbReference type="ARBA" id="ARBA00022670"/>
    </source>
</evidence>
<comment type="function">
    <text evidence="1">Removes C-terminal D-alanyl residues from sugar-peptide cell wall precursors.</text>
</comment>
<name>B8D009_HALOH</name>
<comment type="catalytic activity">
    <reaction evidence="12">
        <text>Preferential cleavage: (Ac)2-L-Lys-D-Ala-|-D-Ala. Also transpeptidation of peptidyl-alanyl moieties that are N-acyl substituents of D-alanine.</text>
        <dbReference type="EC" id="3.4.16.4"/>
    </reaction>
</comment>
<evidence type="ECO:0000313" key="18">
    <source>
        <dbReference type="EMBL" id="ACL70861.1"/>
    </source>
</evidence>
<dbReference type="GO" id="GO:0008360">
    <property type="term" value="P:regulation of cell shape"/>
    <property type="evidence" value="ECO:0007669"/>
    <property type="project" value="UniProtKB-KW"/>
</dbReference>
<evidence type="ECO:0000256" key="1">
    <source>
        <dbReference type="ARBA" id="ARBA00003217"/>
    </source>
</evidence>
<evidence type="ECO:0000256" key="16">
    <source>
        <dbReference type="SAM" id="SignalP"/>
    </source>
</evidence>
<dbReference type="UniPathway" id="UPA00219"/>
<keyword evidence="5 18" id="KW-0121">Carboxypeptidase</keyword>
<dbReference type="GO" id="GO:0071555">
    <property type="term" value="P:cell wall organization"/>
    <property type="evidence" value="ECO:0007669"/>
    <property type="project" value="UniProtKB-KW"/>
</dbReference>
<feature type="signal peptide" evidence="16">
    <location>
        <begin position="1"/>
        <end position="24"/>
    </location>
</feature>
<comment type="pathway">
    <text evidence="2">Cell wall biogenesis; peptidoglycan biosynthesis.</text>
</comment>
<dbReference type="SUPFAM" id="SSF56601">
    <property type="entry name" value="beta-lactamase/transpeptidase-like"/>
    <property type="match status" value="1"/>
</dbReference>
<evidence type="ECO:0000259" key="17">
    <source>
        <dbReference type="SMART" id="SM00936"/>
    </source>
</evidence>
<evidence type="ECO:0000256" key="10">
    <source>
        <dbReference type="ARBA" id="ARBA00022984"/>
    </source>
</evidence>
<dbReference type="HOGENOM" id="CLU_027070_8_0_9"/>
<organism evidence="18 19">
    <name type="scientific">Halothermothrix orenii (strain H 168 / OCM 544 / DSM 9562)</name>
    <dbReference type="NCBI Taxonomy" id="373903"/>
    <lineage>
        <taxon>Bacteria</taxon>
        <taxon>Bacillati</taxon>
        <taxon>Bacillota</taxon>
        <taxon>Clostridia</taxon>
        <taxon>Halanaerobiales</taxon>
        <taxon>Halothermotrichaceae</taxon>
        <taxon>Halothermothrix</taxon>
    </lineage>
</organism>
<evidence type="ECO:0000256" key="2">
    <source>
        <dbReference type="ARBA" id="ARBA00004752"/>
    </source>
</evidence>
<dbReference type="KEGG" id="hor:Hore_21160"/>
<dbReference type="AlphaFoldDB" id="B8D009"/>
<dbReference type="OrthoDB" id="9791132at2"/>
<dbReference type="InterPro" id="IPR015956">
    <property type="entry name" value="Peniciliin-bd_prot_C_sf"/>
</dbReference>
<dbReference type="PANTHER" id="PTHR21581:SF6">
    <property type="entry name" value="TRAFFICKING PROTEIN PARTICLE COMPLEX SUBUNIT 12"/>
    <property type="match status" value="1"/>
</dbReference>
<evidence type="ECO:0000256" key="8">
    <source>
        <dbReference type="ARBA" id="ARBA00022801"/>
    </source>
</evidence>
<feature type="domain" description="Peptidase S11 D-Ala-D-Ala carboxypeptidase A C-terminal" evidence="17">
    <location>
        <begin position="275"/>
        <end position="365"/>
    </location>
</feature>
<dbReference type="InterPro" id="IPR012338">
    <property type="entry name" value="Beta-lactam/transpept-like"/>
</dbReference>
<dbReference type="eggNOG" id="COG1686">
    <property type="taxonomic scope" value="Bacteria"/>
</dbReference>
<protein>
    <recommendedName>
        <fullName evidence="4">serine-type D-Ala-D-Ala carboxypeptidase</fullName>
        <ecNumber evidence="4">3.4.16.4</ecNumber>
    </recommendedName>
</protein>
<dbReference type="EMBL" id="CP001098">
    <property type="protein sequence ID" value="ACL70861.1"/>
    <property type="molecule type" value="Genomic_DNA"/>
</dbReference>
<dbReference type="Pfam" id="PF07943">
    <property type="entry name" value="PBP5_C"/>
    <property type="match status" value="1"/>
</dbReference>
<dbReference type="EC" id="3.4.16.4" evidence="4"/>
<dbReference type="Gene3D" id="2.60.410.10">
    <property type="entry name" value="D-Ala-D-Ala carboxypeptidase, C-terminal domain"/>
    <property type="match status" value="1"/>
</dbReference>
<evidence type="ECO:0000256" key="7">
    <source>
        <dbReference type="ARBA" id="ARBA00022729"/>
    </source>
</evidence>
<comment type="similarity">
    <text evidence="3 15">Belongs to the peptidase S11 family.</text>
</comment>
<evidence type="ECO:0000313" key="19">
    <source>
        <dbReference type="Proteomes" id="UP000000719"/>
    </source>
</evidence>
<keyword evidence="11" id="KW-0961">Cell wall biogenesis/degradation</keyword>
<evidence type="ECO:0000256" key="3">
    <source>
        <dbReference type="ARBA" id="ARBA00007164"/>
    </source>
</evidence>
<evidence type="ECO:0000256" key="14">
    <source>
        <dbReference type="PIRSR" id="PIRSR618044-2"/>
    </source>
</evidence>
<dbReference type="PANTHER" id="PTHR21581">
    <property type="entry name" value="D-ALANYL-D-ALANINE CARBOXYPEPTIDASE"/>
    <property type="match status" value="1"/>
</dbReference>
<keyword evidence="6" id="KW-0645">Protease</keyword>
<keyword evidence="8" id="KW-0378">Hydrolase</keyword>
<evidence type="ECO:0000256" key="15">
    <source>
        <dbReference type="RuleBase" id="RU004016"/>
    </source>
</evidence>
<proteinExistence type="inferred from homology"/>
<dbReference type="GO" id="GO:0006508">
    <property type="term" value="P:proteolysis"/>
    <property type="evidence" value="ECO:0007669"/>
    <property type="project" value="UniProtKB-KW"/>
</dbReference>
<dbReference type="PRINTS" id="PR00725">
    <property type="entry name" value="DADACBPTASE1"/>
</dbReference>